<organism evidence="2">
    <name type="scientific">Tanacetum cinerariifolium</name>
    <name type="common">Dalmatian daisy</name>
    <name type="synonym">Chrysanthemum cinerariifolium</name>
    <dbReference type="NCBI Taxonomy" id="118510"/>
    <lineage>
        <taxon>Eukaryota</taxon>
        <taxon>Viridiplantae</taxon>
        <taxon>Streptophyta</taxon>
        <taxon>Embryophyta</taxon>
        <taxon>Tracheophyta</taxon>
        <taxon>Spermatophyta</taxon>
        <taxon>Magnoliopsida</taxon>
        <taxon>eudicotyledons</taxon>
        <taxon>Gunneridae</taxon>
        <taxon>Pentapetalae</taxon>
        <taxon>asterids</taxon>
        <taxon>campanulids</taxon>
        <taxon>Asterales</taxon>
        <taxon>Asteraceae</taxon>
        <taxon>Asteroideae</taxon>
        <taxon>Anthemideae</taxon>
        <taxon>Anthemidinae</taxon>
        <taxon>Tanacetum</taxon>
    </lineage>
</organism>
<dbReference type="AlphaFoldDB" id="A0A699X9W2"/>
<keyword evidence="1" id="KW-0812">Transmembrane</keyword>
<feature type="transmembrane region" description="Helical" evidence="1">
    <location>
        <begin position="34"/>
        <end position="52"/>
    </location>
</feature>
<reference evidence="2" key="1">
    <citation type="journal article" date="2019" name="Sci. Rep.">
        <title>Draft genome of Tanacetum cinerariifolium, the natural source of mosquito coil.</title>
        <authorList>
            <person name="Yamashiro T."/>
            <person name="Shiraishi A."/>
            <person name="Satake H."/>
            <person name="Nakayama K."/>
        </authorList>
    </citation>
    <scope>NUCLEOTIDE SEQUENCE</scope>
</reference>
<name>A0A699X9W2_TANCI</name>
<evidence type="ECO:0000256" key="1">
    <source>
        <dbReference type="SAM" id="Phobius"/>
    </source>
</evidence>
<keyword evidence="1" id="KW-1133">Transmembrane helix</keyword>
<comment type="caution">
    <text evidence="2">The sequence shown here is derived from an EMBL/GenBank/DDBJ whole genome shotgun (WGS) entry which is preliminary data.</text>
</comment>
<evidence type="ECO:0000313" key="2">
    <source>
        <dbReference type="EMBL" id="GFD53474.1"/>
    </source>
</evidence>
<sequence>YVDIGVGMGSDVYRYRGVSFIGFSFSQLPYSDCSIIFALVGCITTFMEGIYARSLKQLSE</sequence>
<gene>
    <name evidence="2" type="ORF">Tci_925443</name>
</gene>
<proteinExistence type="predicted"/>
<protein>
    <submittedName>
        <fullName evidence="2">Uncharacterized protein</fullName>
    </submittedName>
</protein>
<feature type="non-terminal residue" evidence="2">
    <location>
        <position position="1"/>
    </location>
</feature>
<keyword evidence="1" id="KW-0472">Membrane</keyword>
<accession>A0A699X9W2</accession>
<dbReference type="EMBL" id="BKCJ011794687">
    <property type="protein sequence ID" value="GFD53474.1"/>
    <property type="molecule type" value="Genomic_DNA"/>
</dbReference>